<evidence type="ECO:0000313" key="3">
    <source>
        <dbReference type="Proteomes" id="UP001243717"/>
    </source>
</evidence>
<keyword evidence="3" id="KW-1185">Reference proteome</keyword>
<comment type="caution">
    <text evidence="2">The sequence shown here is derived from an EMBL/GenBank/DDBJ whole genome shotgun (WGS) entry which is preliminary data.</text>
</comment>
<evidence type="ECO:0000256" key="1">
    <source>
        <dbReference type="SAM" id="SignalP"/>
    </source>
</evidence>
<dbReference type="InterPro" id="IPR003795">
    <property type="entry name" value="DUF192"/>
</dbReference>
<dbReference type="Gene3D" id="2.60.120.1140">
    <property type="entry name" value="Protein of unknown function DUF192"/>
    <property type="match status" value="1"/>
</dbReference>
<dbReference type="RefSeq" id="WP_308986397.1">
    <property type="nucleotide sequence ID" value="NZ_JARXIC010000039.1"/>
</dbReference>
<feature type="chain" id="PRO_5045606532" evidence="1">
    <location>
        <begin position="19"/>
        <end position="169"/>
    </location>
</feature>
<name>A0ABU1AML9_9BACT</name>
<dbReference type="PANTHER" id="PTHR37953:SF1">
    <property type="entry name" value="UPF0127 PROTEIN MJ1496"/>
    <property type="match status" value="1"/>
</dbReference>
<reference evidence="2 3" key="1">
    <citation type="submission" date="2023-04" db="EMBL/GenBank/DDBJ databases">
        <title>A novel bacteria isolated from coastal sediment.</title>
        <authorList>
            <person name="Liu X.-J."/>
            <person name="Du Z.-J."/>
        </authorList>
    </citation>
    <scope>NUCLEOTIDE SEQUENCE [LARGE SCALE GENOMIC DNA]</scope>
    <source>
        <strain evidence="2 3">SDUM461004</strain>
    </source>
</reference>
<evidence type="ECO:0000313" key="2">
    <source>
        <dbReference type="EMBL" id="MDQ8195952.1"/>
    </source>
</evidence>
<accession>A0ABU1AML9</accession>
<feature type="signal peptide" evidence="1">
    <location>
        <begin position="1"/>
        <end position="18"/>
    </location>
</feature>
<proteinExistence type="predicted"/>
<keyword evidence="1" id="KW-0732">Signal</keyword>
<sequence length="169" mass="19150">MKQHFIILLTLWVLTLVACQPTQESPNATADSQTYFPITIDGHELQLQLALNAAEQQKGLMHRDTLAEDHGMLFLFDQPGQRAFWMRNTRIPLDIGYFDSNGTLLEVHKLFPYDETSVPSANATVLIAVETNRGWYQKHHVKPGARIDLTALQTALKLRKHPNSALQHP</sequence>
<dbReference type="InterPro" id="IPR038695">
    <property type="entry name" value="Saro_0823-like_sf"/>
</dbReference>
<protein>
    <submittedName>
        <fullName evidence="2">DUF192 domain-containing protein</fullName>
    </submittedName>
</protein>
<dbReference type="Proteomes" id="UP001243717">
    <property type="component" value="Unassembled WGS sequence"/>
</dbReference>
<dbReference type="Pfam" id="PF02643">
    <property type="entry name" value="DUF192"/>
    <property type="match status" value="1"/>
</dbReference>
<gene>
    <name evidence="2" type="ORF">QEH59_16070</name>
</gene>
<dbReference type="PROSITE" id="PS51257">
    <property type="entry name" value="PROKAR_LIPOPROTEIN"/>
    <property type="match status" value="1"/>
</dbReference>
<dbReference type="EMBL" id="JARXIC010000039">
    <property type="protein sequence ID" value="MDQ8195952.1"/>
    <property type="molecule type" value="Genomic_DNA"/>
</dbReference>
<dbReference type="PANTHER" id="PTHR37953">
    <property type="entry name" value="UPF0127 PROTEIN MJ1496"/>
    <property type="match status" value="1"/>
</dbReference>
<organism evidence="2 3">
    <name type="scientific">Thalassobacterium sedimentorum</name>
    <dbReference type="NCBI Taxonomy" id="3041258"/>
    <lineage>
        <taxon>Bacteria</taxon>
        <taxon>Pseudomonadati</taxon>
        <taxon>Verrucomicrobiota</taxon>
        <taxon>Opitutia</taxon>
        <taxon>Puniceicoccales</taxon>
        <taxon>Coraliomargaritaceae</taxon>
        <taxon>Thalassobacterium</taxon>
    </lineage>
</organism>